<dbReference type="Proteomes" id="UP000748025">
    <property type="component" value="Unassembled WGS sequence"/>
</dbReference>
<evidence type="ECO:0008006" key="3">
    <source>
        <dbReference type="Google" id="ProtNLM"/>
    </source>
</evidence>
<evidence type="ECO:0000313" key="2">
    <source>
        <dbReference type="Proteomes" id="UP000748025"/>
    </source>
</evidence>
<organism evidence="1 2">
    <name type="scientific">Claviceps pusilla</name>
    <dbReference type="NCBI Taxonomy" id="123648"/>
    <lineage>
        <taxon>Eukaryota</taxon>
        <taxon>Fungi</taxon>
        <taxon>Dikarya</taxon>
        <taxon>Ascomycota</taxon>
        <taxon>Pezizomycotina</taxon>
        <taxon>Sordariomycetes</taxon>
        <taxon>Hypocreomycetidae</taxon>
        <taxon>Hypocreales</taxon>
        <taxon>Clavicipitaceae</taxon>
        <taxon>Claviceps</taxon>
    </lineage>
</organism>
<evidence type="ECO:0000313" key="1">
    <source>
        <dbReference type="EMBL" id="KAG5985638.1"/>
    </source>
</evidence>
<dbReference type="SUPFAM" id="SSF54695">
    <property type="entry name" value="POZ domain"/>
    <property type="match status" value="1"/>
</dbReference>
<keyword evidence="2" id="KW-1185">Reference proteome</keyword>
<dbReference type="InterPro" id="IPR011333">
    <property type="entry name" value="SKP1/BTB/POZ_sf"/>
</dbReference>
<reference evidence="1" key="1">
    <citation type="journal article" date="2020" name="bioRxiv">
        <title>Whole genome comparisons of ergot fungi reveals the divergence and evolution of species within the genus Claviceps are the result of varying mechanisms driving genome evolution and host range expansion.</title>
        <authorList>
            <person name="Wyka S.A."/>
            <person name="Mondo S.J."/>
            <person name="Liu M."/>
            <person name="Dettman J."/>
            <person name="Nalam V."/>
            <person name="Broders K.D."/>
        </authorList>
    </citation>
    <scope>NUCLEOTIDE SEQUENCE</scope>
    <source>
        <strain evidence="1">CCC 602</strain>
    </source>
</reference>
<protein>
    <recommendedName>
        <fullName evidence="3">SKP1 component POZ domain-containing protein</fullName>
    </recommendedName>
</protein>
<comment type="caution">
    <text evidence="1">The sequence shown here is derived from an EMBL/GenBank/DDBJ whole genome shotgun (WGS) entry which is preliminary data.</text>
</comment>
<dbReference type="OrthoDB" id="249087at2759"/>
<dbReference type="EMBL" id="SRPW01004010">
    <property type="protein sequence ID" value="KAG5985638.1"/>
    <property type="molecule type" value="Genomic_DNA"/>
</dbReference>
<sequence>MASLPAPSKTVTLVSGDGFEFEVLREAALVSPIIKGMLDVRTAFPLSCSKFAIYDLLTPGAGQFAEAKDARCVFQEMR</sequence>
<accession>A0A9P7N491</accession>
<dbReference type="Gene3D" id="3.30.710.10">
    <property type="entry name" value="Potassium Channel Kv1.1, Chain A"/>
    <property type="match status" value="1"/>
</dbReference>
<dbReference type="AlphaFoldDB" id="A0A9P7N491"/>
<gene>
    <name evidence="1" type="ORF">E4U43_005961</name>
</gene>
<proteinExistence type="predicted"/>
<name>A0A9P7N491_9HYPO</name>